<evidence type="ECO:0000259" key="4">
    <source>
        <dbReference type="PROSITE" id="PS50102"/>
    </source>
</evidence>
<keyword evidence="1 2" id="KW-0694">RNA-binding</keyword>
<dbReference type="RefSeq" id="XP_018496904.1">
    <property type="nucleotide sequence ID" value="XM_018641388.1"/>
</dbReference>
<proteinExistence type="predicted"/>
<evidence type="ECO:0000256" key="2">
    <source>
        <dbReference type="PROSITE-ProRule" id="PRU00176"/>
    </source>
</evidence>
<dbReference type="PANTHER" id="PTHR48034">
    <property type="entry name" value="TRANSFORMER-2 SEX-DETERMINING PROTEIN-RELATED"/>
    <property type="match status" value="1"/>
</dbReference>
<evidence type="ECO:0000256" key="3">
    <source>
        <dbReference type="SAM" id="MobiDB-lite"/>
    </source>
</evidence>
<dbReference type="InterPro" id="IPR012677">
    <property type="entry name" value="Nucleotide-bd_a/b_plait_sf"/>
</dbReference>
<accession>A0AAJ7L721</accession>
<dbReference type="InterPro" id="IPR050441">
    <property type="entry name" value="RBM"/>
</dbReference>
<feature type="compositionally biased region" description="Basic residues" evidence="3">
    <location>
        <begin position="132"/>
        <end position="142"/>
    </location>
</feature>
<evidence type="ECO:0000313" key="6">
    <source>
        <dbReference type="RefSeq" id="XP_018496904.1"/>
    </source>
</evidence>
<dbReference type="GO" id="GO:0003723">
    <property type="term" value="F:RNA binding"/>
    <property type="evidence" value="ECO:0007669"/>
    <property type="project" value="UniProtKB-UniRule"/>
</dbReference>
<name>A0AAJ7L721_9ACAR</name>
<dbReference type="AlphaFoldDB" id="A0AAJ7L721"/>
<dbReference type="InterPro" id="IPR000504">
    <property type="entry name" value="RRM_dom"/>
</dbReference>
<gene>
    <name evidence="6" type="primary">LOC108864920</name>
</gene>
<dbReference type="Gene3D" id="3.30.70.330">
    <property type="match status" value="1"/>
</dbReference>
<dbReference type="PROSITE" id="PS50102">
    <property type="entry name" value="RRM"/>
    <property type="match status" value="1"/>
</dbReference>
<dbReference type="SMART" id="SM00360">
    <property type="entry name" value="RRM"/>
    <property type="match status" value="1"/>
</dbReference>
<dbReference type="Pfam" id="PF00076">
    <property type="entry name" value="RRM_1"/>
    <property type="match status" value="1"/>
</dbReference>
<dbReference type="InterPro" id="IPR035979">
    <property type="entry name" value="RBD_domain_sf"/>
</dbReference>
<reference evidence="6" key="1">
    <citation type="submission" date="2025-08" db="UniProtKB">
        <authorList>
            <consortium name="RefSeq"/>
        </authorList>
    </citation>
    <scope>IDENTIFICATION</scope>
</reference>
<protein>
    <submittedName>
        <fullName evidence="6">Serine/arginine-rich splicing factor 10</fullName>
    </submittedName>
</protein>
<keyword evidence="5" id="KW-1185">Reference proteome</keyword>
<evidence type="ECO:0000313" key="5">
    <source>
        <dbReference type="Proteomes" id="UP000694867"/>
    </source>
</evidence>
<feature type="compositionally biased region" description="Basic and acidic residues" evidence="3">
    <location>
        <begin position="90"/>
        <end position="107"/>
    </location>
</feature>
<feature type="region of interest" description="Disordered" evidence="3">
    <location>
        <begin position="90"/>
        <end position="142"/>
    </location>
</feature>
<evidence type="ECO:0000256" key="1">
    <source>
        <dbReference type="ARBA" id="ARBA00022884"/>
    </source>
</evidence>
<feature type="domain" description="RRM" evidence="4">
    <location>
        <begin position="9"/>
        <end position="91"/>
    </location>
</feature>
<dbReference type="SUPFAM" id="SSF54928">
    <property type="entry name" value="RNA-binding domain, RBD"/>
    <property type="match status" value="1"/>
</dbReference>
<organism evidence="5 6">
    <name type="scientific">Galendromus occidentalis</name>
    <name type="common">western predatory mite</name>
    <dbReference type="NCBI Taxonomy" id="34638"/>
    <lineage>
        <taxon>Eukaryota</taxon>
        <taxon>Metazoa</taxon>
        <taxon>Ecdysozoa</taxon>
        <taxon>Arthropoda</taxon>
        <taxon>Chelicerata</taxon>
        <taxon>Arachnida</taxon>
        <taxon>Acari</taxon>
        <taxon>Parasitiformes</taxon>
        <taxon>Mesostigmata</taxon>
        <taxon>Gamasina</taxon>
        <taxon>Phytoseioidea</taxon>
        <taxon>Phytoseiidae</taxon>
        <taxon>Typhlodrominae</taxon>
        <taxon>Galendromus</taxon>
    </lineage>
</organism>
<dbReference type="GeneID" id="108864920"/>
<dbReference type="Proteomes" id="UP000694867">
    <property type="component" value="Unplaced"/>
</dbReference>
<dbReference type="KEGG" id="goe:108864920"/>
<sequence length="142" mass="16380">MYRNGAPSASLFVRNVSDSTRSDDLREVFGKYGPLLDVYIPLAYHTGRPRGFAYVQYPFPFESVRDAEDARDAMDGVRFHGRVIEVEFAQGDRKTPRQMRAREDRRVLRSYSRSPVETIARSSPPATPVTRQRSRPSNRREQ</sequence>